<feature type="non-terminal residue" evidence="1">
    <location>
        <position position="1"/>
    </location>
</feature>
<proteinExistence type="predicted"/>
<name>A0A061RUM8_9CHLO</name>
<sequence length="47" mass="5537">KYLQGRFLQITLPQFHRKYVANFGRLQPLTPANSGCRRCERLLAFKV</sequence>
<dbReference type="EMBL" id="GBEZ01010000">
    <property type="protein sequence ID" value="JAC75638.1"/>
    <property type="molecule type" value="Transcribed_RNA"/>
</dbReference>
<reference evidence="1" key="1">
    <citation type="submission" date="2014-05" db="EMBL/GenBank/DDBJ databases">
        <title>The transcriptome of the halophilic microalga Tetraselmis sp. GSL018 isolated from the Great Salt Lake, Utah.</title>
        <authorList>
            <person name="Jinkerson R.E."/>
            <person name="D'Adamo S."/>
            <person name="Posewitz M.C."/>
        </authorList>
    </citation>
    <scope>NUCLEOTIDE SEQUENCE</scope>
    <source>
        <strain evidence="1">GSL018</strain>
    </source>
</reference>
<gene>
    <name evidence="1" type="ORF">TSPGSL018_22484</name>
</gene>
<protein>
    <submittedName>
        <fullName evidence="1">Uncharacterized protein</fullName>
    </submittedName>
</protein>
<accession>A0A061RUM8</accession>
<organism evidence="1">
    <name type="scientific">Tetraselmis sp. GSL018</name>
    <dbReference type="NCBI Taxonomy" id="582737"/>
    <lineage>
        <taxon>Eukaryota</taxon>
        <taxon>Viridiplantae</taxon>
        <taxon>Chlorophyta</taxon>
        <taxon>core chlorophytes</taxon>
        <taxon>Chlorodendrophyceae</taxon>
        <taxon>Chlorodendrales</taxon>
        <taxon>Chlorodendraceae</taxon>
        <taxon>Tetraselmis</taxon>
    </lineage>
</organism>
<evidence type="ECO:0000313" key="1">
    <source>
        <dbReference type="EMBL" id="JAC75638.1"/>
    </source>
</evidence>
<dbReference type="AlphaFoldDB" id="A0A061RUM8"/>